<dbReference type="Proteomes" id="UP001519460">
    <property type="component" value="Unassembled WGS sequence"/>
</dbReference>
<evidence type="ECO:0000256" key="3">
    <source>
        <dbReference type="ARBA" id="ARBA00022833"/>
    </source>
</evidence>
<feature type="coiled-coil region" evidence="5">
    <location>
        <begin position="381"/>
        <end position="471"/>
    </location>
</feature>
<evidence type="ECO:0000256" key="2">
    <source>
        <dbReference type="ARBA" id="ARBA00022771"/>
    </source>
</evidence>
<evidence type="ECO:0000256" key="4">
    <source>
        <dbReference type="PROSITE-ProRule" id="PRU00175"/>
    </source>
</evidence>
<dbReference type="PROSITE" id="PS50089">
    <property type="entry name" value="ZF_RING_2"/>
    <property type="match status" value="1"/>
</dbReference>
<protein>
    <recommendedName>
        <fullName evidence="6">RING-type domain-containing protein</fullName>
    </recommendedName>
</protein>
<evidence type="ECO:0000256" key="5">
    <source>
        <dbReference type="SAM" id="Coils"/>
    </source>
</evidence>
<dbReference type="Gene3D" id="3.30.40.10">
    <property type="entry name" value="Zinc/RING finger domain, C3HC4 (zinc finger)"/>
    <property type="match status" value="1"/>
</dbReference>
<keyword evidence="1" id="KW-0479">Metal-binding</keyword>
<dbReference type="PROSITE" id="PS00518">
    <property type="entry name" value="ZF_RING_1"/>
    <property type="match status" value="1"/>
</dbReference>
<dbReference type="GO" id="GO:0008270">
    <property type="term" value="F:zinc ion binding"/>
    <property type="evidence" value="ECO:0007669"/>
    <property type="project" value="UniProtKB-KW"/>
</dbReference>
<evidence type="ECO:0000313" key="7">
    <source>
        <dbReference type="EMBL" id="KAK7487986.1"/>
    </source>
</evidence>
<feature type="domain" description="RING-type" evidence="6">
    <location>
        <begin position="12"/>
        <end position="52"/>
    </location>
</feature>
<evidence type="ECO:0000256" key="1">
    <source>
        <dbReference type="ARBA" id="ARBA00022723"/>
    </source>
</evidence>
<keyword evidence="5" id="KW-0175">Coiled coil</keyword>
<dbReference type="SUPFAM" id="SSF57850">
    <property type="entry name" value="RING/U-box"/>
    <property type="match status" value="1"/>
</dbReference>
<dbReference type="InterPro" id="IPR001841">
    <property type="entry name" value="Znf_RING"/>
</dbReference>
<evidence type="ECO:0000259" key="6">
    <source>
        <dbReference type="PROSITE" id="PS50089"/>
    </source>
</evidence>
<proteinExistence type="predicted"/>
<sequence length="613" mass="69234">MASAGSQAFTACPRCHSLCVGNATLPCGHVICRKCVRRILQNEPKPTCPNCDCGIPRYQGQTIRQTIDQLDSDPVLEELVNEQLVRQSPSDCRKCDKMTATRVCLDCGCKDCGKCCGSCCARDHVVQDLASIAKNPKKAVTEPQAAAASQSCQRTASRKSELNSALRTLEELEEKLPMLLSVVKGDLEEKNQLLTRYQVSGALQSEEGSLAVRVNRLLDVCRPPCLDRLKEGVNTLLHPKHSRPIFPEGDIVGRYNTLIAQLHPKRVSEVTDRLPPHIEEVRKLNLFNVDVSVIGPEPPQEIREKEGTPPGPSSHDVHIDRCHDLTMEVHNITIHIGDRLAKLQVMTDTNIKAAVTDALVAKITWDEDRERKLRELRQQHIDELRREVGKVNEQKRKVEAELEEARQEAERVRQETKKLKTQLSEAKARGLEGEKYRKELKRRLQQAQERLRNAEIRVAILEQMLGEEKSKGDKRLADIIRLYEDKRRVEEQVMTFVIQVEEAHRQLLAGRHLDKQRLSDVIQRLFQQFNIRLLGADCGLRFLLDAPVSQWVKVVEKQMEVQAVLSDLIPEDARRAVAWAEVTPFGPSGEDIDLQIGRPLPVPDTFPATVSLV</sequence>
<evidence type="ECO:0000313" key="8">
    <source>
        <dbReference type="Proteomes" id="UP001519460"/>
    </source>
</evidence>
<dbReference type="InterPro" id="IPR017907">
    <property type="entry name" value="Znf_RING_CS"/>
</dbReference>
<keyword evidence="2 4" id="KW-0863">Zinc-finger</keyword>
<dbReference type="EMBL" id="JACVVK020000156">
    <property type="protein sequence ID" value="KAK7487986.1"/>
    <property type="molecule type" value="Genomic_DNA"/>
</dbReference>
<dbReference type="CDD" id="cd16449">
    <property type="entry name" value="RING-HC"/>
    <property type="match status" value="1"/>
</dbReference>
<dbReference type="AlphaFoldDB" id="A0ABD0KM45"/>
<accession>A0ABD0KM45</accession>
<name>A0ABD0KM45_9CAEN</name>
<comment type="caution">
    <text evidence="7">The sequence shown here is derived from an EMBL/GenBank/DDBJ whole genome shotgun (WGS) entry which is preliminary data.</text>
</comment>
<dbReference type="InterPro" id="IPR013083">
    <property type="entry name" value="Znf_RING/FYVE/PHD"/>
</dbReference>
<reference evidence="7 8" key="1">
    <citation type="journal article" date="2023" name="Sci. Data">
        <title>Genome assembly of the Korean intertidal mud-creeper Batillaria attramentaria.</title>
        <authorList>
            <person name="Patra A.K."/>
            <person name="Ho P.T."/>
            <person name="Jun S."/>
            <person name="Lee S.J."/>
            <person name="Kim Y."/>
            <person name="Won Y.J."/>
        </authorList>
    </citation>
    <scope>NUCLEOTIDE SEQUENCE [LARGE SCALE GENOMIC DNA]</scope>
    <source>
        <strain evidence="7">Wonlab-2016</strain>
    </source>
</reference>
<gene>
    <name evidence="7" type="ORF">BaRGS_00020731</name>
</gene>
<organism evidence="7 8">
    <name type="scientific">Batillaria attramentaria</name>
    <dbReference type="NCBI Taxonomy" id="370345"/>
    <lineage>
        <taxon>Eukaryota</taxon>
        <taxon>Metazoa</taxon>
        <taxon>Spiralia</taxon>
        <taxon>Lophotrochozoa</taxon>
        <taxon>Mollusca</taxon>
        <taxon>Gastropoda</taxon>
        <taxon>Caenogastropoda</taxon>
        <taxon>Sorbeoconcha</taxon>
        <taxon>Cerithioidea</taxon>
        <taxon>Batillariidae</taxon>
        <taxon>Batillaria</taxon>
    </lineage>
</organism>
<keyword evidence="8" id="KW-1185">Reference proteome</keyword>
<keyword evidence="3" id="KW-0862">Zinc</keyword>